<evidence type="ECO:0000313" key="1">
    <source>
        <dbReference type="EMBL" id="SHM99961.1"/>
    </source>
</evidence>
<dbReference type="Pfam" id="PF14022">
    <property type="entry name" value="DUF4238"/>
    <property type="match status" value="1"/>
</dbReference>
<protein>
    <recommendedName>
        <fullName evidence="3">DUF4238 domain-containing protein</fullName>
    </recommendedName>
</protein>
<evidence type="ECO:0008006" key="3">
    <source>
        <dbReference type="Google" id="ProtNLM"/>
    </source>
</evidence>
<proteinExistence type="predicted"/>
<dbReference type="AlphaFoldDB" id="A0A1M7N8L2"/>
<name>A0A1M7N8L2_9FIRM</name>
<dbReference type="Proteomes" id="UP000184038">
    <property type="component" value="Unassembled WGS sequence"/>
</dbReference>
<dbReference type="EMBL" id="FRCP01000026">
    <property type="protein sequence ID" value="SHM99961.1"/>
    <property type="molecule type" value="Genomic_DNA"/>
</dbReference>
<organism evidence="1 2">
    <name type="scientific">Anaerosporobacter mobilis DSM 15930</name>
    <dbReference type="NCBI Taxonomy" id="1120996"/>
    <lineage>
        <taxon>Bacteria</taxon>
        <taxon>Bacillati</taxon>
        <taxon>Bacillota</taxon>
        <taxon>Clostridia</taxon>
        <taxon>Lachnospirales</taxon>
        <taxon>Lachnospiraceae</taxon>
        <taxon>Anaerosporobacter</taxon>
    </lineage>
</organism>
<accession>A0A1M7N8L2</accession>
<keyword evidence="2" id="KW-1185">Reference proteome</keyword>
<gene>
    <name evidence="1" type="ORF">SAMN02746066_04294</name>
</gene>
<reference evidence="1 2" key="1">
    <citation type="submission" date="2016-11" db="EMBL/GenBank/DDBJ databases">
        <authorList>
            <person name="Jaros S."/>
            <person name="Januszkiewicz K."/>
            <person name="Wedrychowicz H."/>
        </authorList>
    </citation>
    <scope>NUCLEOTIDE SEQUENCE [LARGE SCALE GENOMIC DNA]</scope>
    <source>
        <strain evidence="1 2">DSM 15930</strain>
    </source>
</reference>
<dbReference type="OrthoDB" id="581042at2"/>
<dbReference type="InterPro" id="IPR025332">
    <property type="entry name" value="DUF4238"/>
</dbReference>
<sequence length="347" mass="40011">MGATLTYKDVYMKKTKKQHYVPRCYLENFSIPGTYQINVYDKQLESSRINSINDVASENYFYDIEFSNVLNDDLIKEINNIGISISSLDNEQYIEHYLAEAIESDFSKLLSDIIGRAKSSTPWYIKNCFFVSEEQKLNLSICLAVQYIRTKTVREGILESSDCMLQALEDMNASCELKDSMRITKENLKLIHGKMILDKNNLFDMVKSFNRLSWILGINKTAKHFYTSDTPIGTKAHLRHPLLSMAGLNSEGVEVFFPISPELILIMYDGNYHKEIASKDRTYVVISLEDNVDYYNSLSVLRSHRCIFSDKSDFSLIEEMVKRNPLIFENTTTTELLWGGKTYRPQG</sequence>
<dbReference type="STRING" id="1120996.SAMN02746066_04294"/>
<evidence type="ECO:0000313" key="2">
    <source>
        <dbReference type="Proteomes" id="UP000184038"/>
    </source>
</evidence>